<keyword evidence="6 13" id="KW-0949">S-adenosyl-L-methionine</keyword>
<evidence type="ECO:0000256" key="12">
    <source>
        <dbReference type="ARBA" id="ARBA00051157"/>
    </source>
</evidence>
<evidence type="ECO:0000256" key="3">
    <source>
        <dbReference type="ARBA" id="ARBA00012236"/>
    </source>
</evidence>
<dbReference type="InterPro" id="IPR002684">
    <property type="entry name" value="Biotin_synth/BioAB"/>
</dbReference>
<feature type="binding site" evidence="13 14">
    <location>
        <position position="280"/>
    </location>
    <ligand>
        <name>[2Fe-2S] cluster</name>
        <dbReference type="ChEBI" id="CHEBI:190135"/>
    </ligand>
</feature>
<evidence type="ECO:0000256" key="1">
    <source>
        <dbReference type="ARBA" id="ARBA00004942"/>
    </source>
</evidence>
<gene>
    <name evidence="13" type="primary">bioB</name>
    <name evidence="16" type="ORF">T1815_07711</name>
</gene>
<dbReference type="PROSITE" id="PS51918">
    <property type="entry name" value="RADICAL_SAM"/>
    <property type="match status" value="1"/>
</dbReference>
<comment type="subunit">
    <text evidence="13">Homodimer.</text>
</comment>
<evidence type="ECO:0000256" key="6">
    <source>
        <dbReference type="ARBA" id="ARBA00022691"/>
    </source>
</evidence>
<dbReference type="Pfam" id="PF06968">
    <property type="entry name" value="BATS"/>
    <property type="match status" value="1"/>
</dbReference>
<dbReference type="InterPro" id="IPR013785">
    <property type="entry name" value="Aldolase_TIM"/>
</dbReference>
<dbReference type="GO" id="GO:0009102">
    <property type="term" value="P:biotin biosynthetic process"/>
    <property type="evidence" value="ECO:0007669"/>
    <property type="project" value="UniProtKB-UniRule"/>
</dbReference>
<evidence type="ECO:0000259" key="15">
    <source>
        <dbReference type="PROSITE" id="PS51918"/>
    </source>
</evidence>
<dbReference type="InterPro" id="IPR024177">
    <property type="entry name" value="Biotin_synthase"/>
</dbReference>
<evidence type="ECO:0000256" key="10">
    <source>
        <dbReference type="ARBA" id="ARBA00023004"/>
    </source>
</evidence>
<dbReference type="PANTHER" id="PTHR22976">
    <property type="entry name" value="BIOTIN SYNTHASE"/>
    <property type="match status" value="1"/>
</dbReference>
<organism evidence="16 17">
    <name type="scientific">Agathobacter rectalis</name>
    <dbReference type="NCBI Taxonomy" id="39491"/>
    <lineage>
        <taxon>Bacteria</taxon>
        <taxon>Bacillati</taxon>
        <taxon>Bacillota</taxon>
        <taxon>Clostridia</taxon>
        <taxon>Lachnospirales</taxon>
        <taxon>Lachnospiraceae</taxon>
        <taxon>Agathobacter</taxon>
    </lineage>
</organism>
<accession>A0A0M6WF21</accession>
<keyword evidence="8 13" id="KW-0479">Metal-binding</keyword>
<proteinExistence type="inferred from homology"/>
<evidence type="ECO:0000256" key="8">
    <source>
        <dbReference type="ARBA" id="ARBA00022723"/>
    </source>
</evidence>
<dbReference type="GO" id="GO:0051537">
    <property type="term" value="F:2 iron, 2 sulfur cluster binding"/>
    <property type="evidence" value="ECO:0007669"/>
    <property type="project" value="UniProtKB-KW"/>
</dbReference>
<keyword evidence="5 13" id="KW-0808">Transferase</keyword>
<evidence type="ECO:0000256" key="13">
    <source>
        <dbReference type="HAMAP-Rule" id="MF_01694"/>
    </source>
</evidence>
<feature type="binding site" evidence="13 14">
    <location>
        <position position="118"/>
    </location>
    <ligand>
        <name>[2Fe-2S] cluster</name>
        <dbReference type="ChEBI" id="CHEBI:190135"/>
    </ligand>
</feature>
<keyword evidence="9 13" id="KW-0093">Biotin biosynthesis</keyword>
<reference evidence="17" key="1">
    <citation type="submission" date="2015-05" db="EMBL/GenBank/DDBJ databases">
        <authorList>
            <consortium name="Pathogen Informatics"/>
        </authorList>
    </citation>
    <scope>NUCLEOTIDE SEQUENCE [LARGE SCALE GENOMIC DNA]</scope>
    <source>
        <strain evidence="17">T1-815</strain>
    </source>
</reference>
<feature type="binding site" evidence="13 14">
    <location>
        <position position="210"/>
    </location>
    <ligand>
        <name>[2Fe-2S] cluster</name>
        <dbReference type="ChEBI" id="CHEBI:190135"/>
    </ligand>
</feature>
<feature type="domain" description="Radical SAM core" evidence="15">
    <location>
        <begin position="56"/>
        <end position="285"/>
    </location>
</feature>
<name>A0A0M6WF21_9FIRM</name>
<comment type="similarity">
    <text evidence="2 13">Belongs to the radical SAM superfamily. Biotin synthase family.</text>
</comment>
<keyword evidence="7 13" id="KW-0001">2Fe-2S</keyword>
<evidence type="ECO:0000256" key="11">
    <source>
        <dbReference type="ARBA" id="ARBA00023014"/>
    </source>
</evidence>
<protein>
    <recommendedName>
        <fullName evidence="3 13">Biotin synthase</fullName>
        <ecNumber evidence="3 13">2.8.1.6</ecNumber>
    </recommendedName>
</protein>
<dbReference type="SFLD" id="SFLDG01060">
    <property type="entry name" value="BATS_domain_containing"/>
    <property type="match status" value="1"/>
</dbReference>
<dbReference type="SUPFAM" id="SSF102114">
    <property type="entry name" value="Radical SAM enzymes"/>
    <property type="match status" value="1"/>
</dbReference>
<dbReference type="UniPathway" id="UPA00078">
    <property type="reaction ID" value="UER00162"/>
</dbReference>
<dbReference type="HAMAP" id="MF_01694">
    <property type="entry name" value="BioB"/>
    <property type="match status" value="1"/>
</dbReference>
<dbReference type="GO" id="GO:0005506">
    <property type="term" value="F:iron ion binding"/>
    <property type="evidence" value="ECO:0007669"/>
    <property type="project" value="UniProtKB-UniRule"/>
</dbReference>
<comment type="catalytic activity">
    <reaction evidence="12 13">
        <text>(4R,5S)-dethiobiotin + (sulfur carrier)-SH + 2 reduced [2Fe-2S]-[ferredoxin] + 2 S-adenosyl-L-methionine = (sulfur carrier)-H + biotin + 2 5'-deoxyadenosine + 2 L-methionine + 2 oxidized [2Fe-2S]-[ferredoxin]</text>
        <dbReference type="Rhea" id="RHEA:22060"/>
        <dbReference type="Rhea" id="RHEA-COMP:10000"/>
        <dbReference type="Rhea" id="RHEA-COMP:10001"/>
        <dbReference type="Rhea" id="RHEA-COMP:14737"/>
        <dbReference type="Rhea" id="RHEA-COMP:14739"/>
        <dbReference type="ChEBI" id="CHEBI:17319"/>
        <dbReference type="ChEBI" id="CHEBI:29917"/>
        <dbReference type="ChEBI" id="CHEBI:33737"/>
        <dbReference type="ChEBI" id="CHEBI:33738"/>
        <dbReference type="ChEBI" id="CHEBI:57586"/>
        <dbReference type="ChEBI" id="CHEBI:57844"/>
        <dbReference type="ChEBI" id="CHEBI:59789"/>
        <dbReference type="ChEBI" id="CHEBI:64428"/>
        <dbReference type="ChEBI" id="CHEBI:149473"/>
        <dbReference type="EC" id="2.8.1.6"/>
    </reaction>
</comment>
<comment type="pathway">
    <text evidence="1 13">Cofactor biosynthesis; biotin biosynthesis; biotin from 7,8-diaminononanoate: step 2/2.</text>
</comment>
<evidence type="ECO:0000256" key="7">
    <source>
        <dbReference type="ARBA" id="ARBA00022714"/>
    </source>
</evidence>
<feature type="binding site" evidence="13 14">
    <location>
        <position position="78"/>
    </location>
    <ligand>
        <name>[4Fe-4S] cluster</name>
        <dbReference type="ChEBI" id="CHEBI:49883"/>
        <note>4Fe-4S-S-AdoMet</note>
    </ligand>
</feature>
<keyword evidence="11 13" id="KW-0411">Iron-sulfur</keyword>
<dbReference type="InterPro" id="IPR058240">
    <property type="entry name" value="rSAM_sf"/>
</dbReference>
<dbReference type="CDD" id="cd01335">
    <property type="entry name" value="Radical_SAM"/>
    <property type="match status" value="1"/>
</dbReference>
<evidence type="ECO:0000256" key="2">
    <source>
        <dbReference type="ARBA" id="ARBA00010765"/>
    </source>
</evidence>
<dbReference type="Gene3D" id="3.20.20.70">
    <property type="entry name" value="Aldolase class I"/>
    <property type="match status" value="1"/>
</dbReference>
<dbReference type="PANTHER" id="PTHR22976:SF2">
    <property type="entry name" value="BIOTIN SYNTHASE, MITOCHONDRIAL"/>
    <property type="match status" value="1"/>
</dbReference>
<dbReference type="Proteomes" id="UP000049472">
    <property type="component" value="Unassembled WGS sequence"/>
</dbReference>
<keyword evidence="17" id="KW-1185">Reference proteome</keyword>
<comment type="cofactor">
    <cofactor evidence="13 14">
        <name>[4Fe-4S] cluster</name>
        <dbReference type="ChEBI" id="CHEBI:49883"/>
    </cofactor>
    <text evidence="13 14">Binds 1 [4Fe-4S] cluster. The cluster is coordinated with 3 cysteines and an exchangeable S-adenosyl-L-methionine.</text>
</comment>
<evidence type="ECO:0000256" key="14">
    <source>
        <dbReference type="PIRSR" id="PIRSR001619-1"/>
    </source>
</evidence>
<keyword evidence="10 13" id="KW-0408">Iron</keyword>
<comment type="cofactor">
    <cofactor evidence="14">
        <name>[2Fe-2S] cluster</name>
        <dbReference type="ChEBI" id="CHEBI:190135"/>
    </cofactor>
    <text evidence="14">Binds 1 [2Fe-2S] cluster. The cluster is coordinated with 3 cysteines and 1 arginine.</text>
</comment>
<evidence type="ECO:0000256" key="9">
    <source>
        <dbReference type="ARBA" id="ARBA00022756"/>
    </source>
</evidence>
<dbReference type="GO" id="GO:0051539">
    <property type="term" value="F:4 iron, 4 sulfur cluster binding"/>
    <property type="evidence" value="ECO:0007669"/>
    <property type="project" value="UniProtKB-KW"/>
</dbReference>
<evidence type="ECO:0000313" key="16">
    <source>
        <dbReference type="EMBL" id="CRL34201.1"/>
    </source>
</evidence>
<dbReference type="InterPro" id="IPR010722">
    <property type="entry name" value="BATS_dom"/>
</dbReference>
<feature type="binding site" evidence="13 14">
    <location>
        <position position="81"/>
    </location>
    <ligand>
        <name>[4Fe-4S] cluster</name>
        <dbReference type="ChEBI" id="CHEBI:49883"/>
        <note>4Fe-4S-S-AdoMet</note>
    </ligand>
</feature>
<dbReference type="EMBL" id="CVRQ01000010">
    <property type="protein sequence ID" value="CRL34201.1"/>
    <property type="molecule type" value="Genomic_DNA"/>
</dbReference>
<evidence type="ECO:0000256" key="4">
    <source>
        <dbReference type="ARBA" id="ARBA00022485"/>
    </source>
</evidence>
<dbReference type="SMART" id="SM00729">
    <property type="entry name" value="Elp3"/>
    <property type="match status" value="1"/>
</dbReference>
<comment type="cofactor">
    <cofactor evidence="13">
        <name>[2Fe-2S] cluster</name>
        <dbReference type="ChEBI" id="CHEBI:190135"/>
    </cofactor>
    <text evidence="13">Binds 1 [2Fe-2S] cluster. The cluster is coordinated with 3 cysteines and 1 arginine.</text>
</comment>
<dbReference type="AlphaFoldDB" id="A0A0M6WF21"/>
<feature type="binding site" evidence="13 14">
    <location>
        <position position="74"/>
    </location>
    <ligand>
        <name>[4Fe-4S] cluster</name>
        <dbReference type="ChEBI" id="CHEBI:49883"/>
        <note>4Fe-4S-S-AdoMet</note>
    </ligand>
</feature>
<evidence type="ECO:0000256" key="5">
    <source>
        <dbReference type="ARBA" id="ARBA00022679"/>
    </source>
</evidence>
<dbReference type="EC" id="2.8.1.6" evidence="3 13"/>
<sequence>MREEIQDTKEIKMDPITLAQEIIDGRRITRDDDLSFFLTCDLDELGRGADMIREKFIGDKVDLCSIINGRSGKCPEDCKYCAQSAHNHTNCEVYDFLPEEKILEACRMNEREGVDRFSIVTAGKALTGEEFDKAIHAYETMNRECKIDLCASMGFLSAEQLHRLHEAGVSSYHHNIETSKRNFPNICTTHTYDMKIETLKKVKAEGMYACSGGIIGMGETWEDRLDMAVSLAEVGVDSIPLNALMPIAGTPLEGLEHISEPDILRTVSFFRYINPEADIRLGAGRALLTNDGELAFKSGASATITGNMLTTVACATIRSDKEMLEGMGRNVTPEYMK</sequence>
<dbReference type="NCBIfam" id="TIGR00433">
    <property type="entry name" value="bioB"/>
    <property type="match status" value="1"/>
</dbReference>
<feature type="binding site" evidence="13 14">
    <location>
        <position position="150"/>
    </location>
    <ligand>
        <name>[2Fe-2S] cluster</name>
        <dbReference type="ChEBI" id="CHEBI:190135"/>
    </ligand>
</feature>
<dbReference type="InterPro" id="IPR006638">
    <property type="entry name" value="Elp3/MiaA/NifB-like_rSAM"/>
</dbReference>
<comment type="function">
    <text evidence="13">Catalyzes the conversion of dethiobiotin (DTB) to biotin by the insertion of a sulfur atom into dethiobiotin via a radical-based mechanism.</text>
</comment>
<dbReference type="SMART" id="SM00876">
    <property type="entry name" value="BATS"/>
    <property type="match status" value="1"/>
</dbReference>
<dbReference type="Pfam" id="PF04055">
    <property type="entry name" value="Radical_SAM"/>
    <property type="match status" value="1"/>
</dbReference>
<dbReference type="GO" id="GO:0004076">
    <property type="term" value="F:biotin synthase activity"/>
    <property type="evidence" value="ECO:0007669"/>
    <property type="project" value="UniProtKB-UniRule"/>
</dbReference>
<dbReference type="SFLD" id="SFLDS00029">
    <property type="entry name" value="Radical_SAM"/>
    <property type="match status" value="1"/>
</dbReference>
<dbReference type="SFLD" id="SFLDG01278">
    <property type="entry name" value="biotin_synthase_like"/>
    <property type="match status" value="1"/>
</dbReference>
<dbReference type="InterPro" id="IPR007197">
    <property type="entry name" value="rSAM"/>
</dbReference>
<dbReference type="PIRSF" id="PIRSF001619">
    <property type="entry name" value="Biotin_synth"/>
    <property type="match status" value="1"/>
</dbReference>
<evidence type="ECO:0000313" key="17">
    <source>
        <dbReference type="Proteomes" id="UP000049472"/>
    </source>
</evidence>
<keyword evidence="4 13" id="KW-0004">4Fe-4S</keyword>